<evidence type="ECO:0000313" key="1">
    <source>
        <dbReference type="EMBL" id="TCS96441.1"/>
    </source>
</evidence>
<dbReference type="SUPFAM" id="SSF50129">
    <property type="entry name" value="GroES-like"/>
    <property type="match status" value="1"/>
</dbReference>
<dbReference type="GO" id="GO:0016853">
    <property type="term" value="F:isomerase activity"/>
    <property type="evidence" value="ECO:0007669"/>
    <property type="project" value="UniProtKB-KW"/>
</dbReference>
<dbReference type="OrthoDB" id="9803968at2"/>
<dbReference type="EMBL" id="SMAG01000001">
    <property type="protein sequence ID" value="TCS96441.1"/>
    <property type="molecule type" value="Genomic_DNA"/>
</dbReference>
<dbReference type="AlphaFoldDB" id="A0A4R3L8S9"/>
<dbReference type="SUPFAM" id="SSF52096">
    <property type="entry name" value="ClpP/crotonase"/>
    <property type="match status" value="1"/>
</dbReference>
<gene>
    <name evidence="1" type="ORF">EDD58_10174</name>
</gene>
<protein>
    <submittedName>
        <fullName evidence="1">Enoyl-CoA hydratase/isomerase-like protein</fullName>
    </submittedName>
</protein>
<dbReference type="InterPro" id="IPR029045">
    <property type="entry name" value="ClpP/crotonase-like_dom_sf"/>
</dbReference>
<dbReference type="GO" id="GO:0006635">
    <property type="term" value="P:fatty acid beta-oxidation"/>
    <property type="evidence" value="ECO:0007669"/>
    <property type="project" value="TreeGrafter"/>
</dbReference>
<sequence length="551" mass="64081">MEISLQEWFGQMEENPIKSRKGAIFRNYSSFQVHLHELRRDHWLATISFNHFSQSFFVDDFFVELEQIMREFAEIQEIKVVIFTGEEKGLLPVPIDLKHEVDQWIQYGERVHYFYQMVEKWDKPVIAAVHRGAFGHACELLGAVHLVVSDQDALFTTMSVEQKPISVAGGTQRLPRLSQAKRGKQGLIGAIQLLAQGNVVSAEEAWRIGLVDEISPEADALQYAISLAKEYMMTHQGLLHRSFVRRRAWMQDWELKKSFPSEVVEKFNFDEYEQEQMQLIRQGFEQGFTKGLQKEQEWLRLRDFQLESKGCTLEEVKFPRIRKQTFLNLDQTQLIPMGKPFYPRFTVIPPWQVGYELQLVSGTVDRYQWMKQLIPVEKPKALEVLLYMLASEVNDHDLSQLRLTQGMKGKHGQVGMGLVVAIGEEVKREGVVNVGELVTVNLQIQPVTPLRNGTERRLKSNPPRFEQGTHQQFTIAHVTQLTRGNGLWEGYWDRKELNVELIRLNELEENEKFVLKRNVDEQDGVFVIQHALPRLNIKNSDELYRSWSMES</sequence>
<comment type="caution">
    <text evidence="1">The sequence shown here is derived from an EMBL/GenBank/DDBJ whole genome shotgun (WGS) entry which is preliminary data.</text>
</comment>
<name>A0A4R3L8S9_9BACL</name>
<dbReference type="Gene3D" id="3.90.180.10">
    <property type="entry name" value="Medium-chain alcohol dehydrogenases, catalytic domain"/>
    <property type="match status" value="1"/>
</dbReference>
<dbReference type="InterPro" id="IPR001753">
    <property type="entry name" value="Enoyl-CoA_hydra/iso"/>
</dbReference>
<dbReference type="InterPro" id="IPR011032">
    <property type="entry name" value="GroES-like_sf"/>
</dbReference>
<dbReference type="RefSeq" id="WP_131922862.1">
    <property type="nucleotide sequence ID" value="NZ_SMAG01000001.1"/>
</dbReference>
<dbReference type="CDD" id="cd06558">
    <property type="entry name" value="crotonase-like"/>
    <property type="match status" value="1"/>
</dbReference>
<dbReference type="Proteomes" id="UP000294937">
    <property type="component" value="Unassembled WGS sequence"/>
</dbReference>
<proteinExistence type="predicted"/>
<dbReference type="PANTHER" id="PTHR11941">
    <property type="entry name" value="ENOYL-COA HYDRATASE-RELATED"/>
    <property type="match status" value="1"/>
</dbReference>
<keyword evidence="2" id="KW-1185">Reference proteome</keyword>
<reference evidence="1 2" key="1">
    <citation type="submission" date="2019-03" db="EMBL/GenBank/DDBJ databases">
        <title>Genomic Encyclopedia of Type Strains, Phase IV (KMG-IV): sequencing the most valuable type-strain genomes for metagenomic binning, comparative biology and taxonomic classification.</title>
        <authorList>
            <person name="Goeker M."/>
        </authorList>
    </citation>
    <scope>NUCLEOTIDE SEQUENCE [LARGE SCALE GENOMIC DNA]</scope>
    <source>
        <strain evidence="1 2">DSM 45707</strain>
    </source>
</reference>
<evidence type="ECO:0000313" key="2">
    <source>
        <dbReference type="Proteomes" id="UP000294937"/>
    </source>
</evidence>
<accession>A0A4R3L8S9</accession>
<dbReference type="Pfam" id="PF00378">
    <property type="entry name" value="ECH_1"/>
    <property type="match status" value="1"/>
</dbReference>
<dbReference type="PANTHER" id="PTHR11941:SF54">
    <property type="entry name" value="ENOYL-COA HYDRATASE, MITOCHONDRIAL"/>
    <property type="match status" value="1"/>
</dbReference>
<keyword evidence="1" id="KW-0413">Isomerase</keyword>
<dbReference type="Gene3D" id="3.90.226.10">
    <property type="entry name" value="2-enoyl-CoA Hydratase, Chain A, domain 1"/>
    <property type="match status" value="1"/>
</dbReference>
<organism evidence="1 2">
    <name type="scientific">Hazenella coriacea</name>
    <dbReference type="NCBI Taxonomy" id="1179467"/>
    <lineage>
        <taxon>Bacteria</taxon>
        <taxon>Bacillati</taxon>
        <taxon>Bacillota</taxon>
        <taxon>Bacilli</taxon>
        <taxon>Bacillales</taxon>
        <taxon>Thermoactinomycetaceae</taxon>
        <taxon>Hazenella</taxon>
    </lineage>
</organism>